<comment type="subcellular location">
    <subcellularLocation>
        <location evidence="1">Nucleus</location>
    </subcellularLocation>
</comment>
<feature type="domain" description="ENT" evidence="4">
    <location>
        <begin position="1"/>
        <end position="91"/>
    </location>
</feature>
<name>A0A2K3DJN9_CHLRE</name>
<dbReference type="Proteomes" id="UP000006906">
    <property type="component" value="Chromosome 7"/>
</dbReference>
<keyword evidence="2" id="KW-0539">Nucleus</keyword>
<dbReference type="InterPro" id="IPR005491">
    <property type="entry name" value="ENT_dom"/>
</dbReference>
<dbReference type="PROSITE" id="PS51138">
    <property type="entry name" value="ENT"/>
    <property type="match status" value="1"/>
</dbReference>
<evidence type="ECO:0000256" key="1">
    <source>
        <dbReference type="ARBA" id="ARBA00004123"/>
    </source>
</evidence>
<keyword evidence="6" id="KW-1185">Reference proteome</keyword>
<dbReference type="OMA" id="INILEYQ"/>
<dbReference type="InterPro" id="IPR036142">
    <property type="entry name" value="ENT_dom-like_sf"/>
</dbReference>
<proteinExistence type="predicted"/>
<feature type="compositionally biased region" description="Polar residues" evidence="3">
    <location>
        <begin position="111"/>
        <end position="123"/>
    </location>
</feature>
<dbReference type="AlphaFoldDB" id="A0A2K3DJN9"/>
<evidence type="ECO:0000313" key="5">
    <source>
        <dbReference type="EMBL" id="PNW80745.1"/>
    </source>
</evidence>
<dbReference type="FunCoup" id="A0A2K3DJN9">
    <property type="interactions" value="560"/>
</dbReference>
<dbReference type="GO" id="GO:0005634">
    <property type="term" value="C:nucleus"/>
    <property type="evidence" value="ECO:0007669"/>
    <property type="project" value="UniProtKB-SubCell"/>
</dbReference>
<feature type="compositionally biased region" description="Low complexity" evidence="3">
    <location>
        <begin position="223"/>
        <end position="243"/>
    </location>
</feature>
<dbReference type="EMBL" id="CM008968">
    <property type="protein sequence ID" value="PNW80745.1"/>
    <property type="molecule type" value="Genomic_DNA"/>
</dbReference>
<gene>
    <name evidence="5" type="ORF">CHLRE_07g328050v5</name>
</gene>
<sequence length="367" mass="38234">MDPIANLGRNAYHALCLAFAAQNKDKLYAPETDVLLEEARELLGISEEDDETIRAQIEKDPQVVALRQGQLPPGGARLPGAAPAARTSMPPPVTPAAGLGGAGAYDPSPFSAPSHQSSAMQKMNSKKKKAEDSVVVVPPPPPPAGGQTSYVGRMLKRLFPDLSPPWVTGTIVQYNPGNGLHLIQYGPPLRKELWDKVEEFAPQNVQWIEAAAAAPPAPPPPASKAGGSSKAGSSSKAASKAPTPKAPIAPKAPPPPPPPAAAPAVQLPLLALPGGPSTLAGSGMSLGVVPYNDAWLRGTLPKSKVEDLASMSSAIDGREAAVVREVLALLDDPADVAEITRLLEQSQQLGKREQQLRAELHELGVVA</sequence>
<dbReference type="GeneID" id="5716221"/>
<feature type="region of interest" description="Disordered" evidence="3">
    <location>
        <begin position="213"/>
        <end position="262"/>
    </location>
</feature>
<dbReference type="KEGG" id="cre:CHLRE_07g328050v5"/>
<feature type="compositionally biased region" description="Pro residues" evidence="3">
    <location>
        <begin position="244"/>
        <end position="261"/>
    </location>
</feature>
<dbReference type="STRING" id="3055.A0A2K3DJN9"/>
<evidence type="ECO:0000256" key="3">
    <source>
        <dbReference type="SAM" id="MobiDB-lite"/>
    </source>
</evidence>
<feature type="compositionally biased region" description="Low complexity" evidence="3">
    <location>
        <begin position="71"/>
        <end position="86"/>
    </location>
</feature>
<reference evidence="5 6" key="1">
    <citation type="journal article" date="2007" name="Science">
        <title>The Chlamydomonas genome reveals the evolution of key animal and plant functions.</title>
        <authorList>
            <person name="Merchant S.S."/>
            <person name="Prochnik S.E."/>
            <person name="Vallon O."/>
            <person name="Harris E.H."/>
            <person name="Karpowicz S.J."/>
            <person name="Witman G.B."/>
            <person name="Terry A."/>
            <person name="Salamov A."/>
            <person name="Fritz-Laylin L.K."/>
            <person name="Marechal-Drouard L."/>
            <person name="Marshall W.F."/>
            <person name="Qu L.H."/>
            <person name="Nelson D.R."/>
            <person name="Sanderfoot A.A."/>
            <person name="Spalding M.H."/>
            <person name="Kapitonov V.V."/>
            <person name="Ren Q."/>
            <person name="Ferris P."/>
            <person name="Lindquist E."/>
            <person name="Shapiro H."/>
            <person name="Lucas S.M."/>
            <person name="Grimwood J."/>
            <person name="Schmutz J."/>
            <person name="Cardol P."/>
            <person name="Cerutti H."/>
            <person name="Chanfreau G."/>
            <person name="Chen C.L."/>
            <person name="Cognat V."/>
            <person name="Croft M.T."/>
            <person name="Dent R."/>
            <person name="Dutcher S."/>
            <person name="Fernandez E."/>
            <person name="Fukuzawa H."/>
            <person name="Gonzalez-Ballester D."/>
            <person name="Gonzalez-Halphen D."/>
            <person name="Hallmann A."/>
            <person name="Hanikenne M."/>
            <person name="Hippler M."/>
            <person name="Inwood W."/>
            <person name="Jabbari K."/>
            <person name="Kalanon M."/>
            <person name="Kuras R."/>
            <person name="Lefebvre P.A."/>
            <person name="Lemaire S.D."/>
            <person name="Lobanov A.V."/>
            <person name="Lohr M."/>
            <person name="Manuell A."/>
            <person name="Meier I."/>
            <person name="Mets L."/>
            <person name="Mittag M."/>
            <person name="Mittelmeier T."/>
            <person name="Moroney J.V."/>
            <person name="Moseley J."/>
            <person name="Napoli C."/>
            <person name="Nedelcu A.M."/>
            <person name="Niyogi K."/>
            <person name="Novoselov S.V."/>
            <person name="Paulsen I.T."/>
            <person name="Pazour G."/>
            <person name="Purton S."/>
            <person name="Ral J.P."/>
            <person name="Riano-Pachon D.M."/>
            <person name="Riekhof W."/>
            <person name="Rymarquis L."/>
            <person name="Schroda M."/>
            <person name="Stern D."/>
            <person name="Umen J."/>
            <person name="Willows R."/>
            <person name="Wilson N."/>
            <person name="Zimmer S.L."/>
            <person name="Allmer J."/>
            <person name="Balk J."/>
            <person name="Bisova K."/>
            <person name="Chen C.J."/>
            <person name="Elias M."/>
            <person name="Gendler K."/>
            <person name="Hauser C."/>
            <person name="Lamb M.R."/>
            <person name="Ledford H."/>
            <person name="Long J.C."/>
            <person name="Minagawa J."/>
            <person name="Page M.D."/>
            <person name="Pan J."/>
            <person name="Pootakham W."/>
            <person name="Roje S."/>
            <person name="Rose A."/>
            <person name="Stahlberg E."/>
            <person name="Terauchi A.M."/>
            <person name="Yang P."/>
            <person name="Ball S."/>
            <person name="Bowler C."/>
            <person name="Dieckmann C.L."/>
            <person name="Gladyshev V.N."/>
            <person name="Green P."/>
            <person name="Jorgensen R."/>
            <person name="Mayfield S."/>
            <person name="Mueller-Roeber B."/>
            <person name="Rajamani S."/>
            <person name="Sayre R.T."/>
            <person name="Brokstein P."/>
            <person name="Dubchak I."/>
            <person name="Goodstein D."/>
            <person name="Hornick L."/>
            <person name="Huang Y.W."/>
            <person name="Jhaveri J."/>
            <person name="Luo Y."/>
            <person name="Martinez D."/>
            <person name="Ngau W.C."/>
            <person name="Otillar B."/>
            <person name="Poliakov A."/>
            <person name="Porter A."/>
            <person name="Szajkowski L."/>
            <person name="Werner G."/>
            <person name="Zhou K."/>
            <person name="Grigoriev I.V."/>
            <person name="Rokhsar D.S."/>
            <person name="Grossman A.R."/>
        </authorList>
    </citation>
    <scope>NUCLEOTIDE SEQUENCE [LARGE SCALE GENOMIC DNA]</scope>
    <source>
        <strain evidence="6">CC-503</strain>
    </source>
</reference>
<dbReference type="SUPFAM" id="SSF158639">
    <property type="entry name" value="ENT-like"/>
    <property type="match status" value="1"/>
</dbReference>
<organism evidence="5 6">
    <name type="scientific">Chlamydomonas reinhardtii</name>
    <name type="common">Chlamydomonas smithii</name>
    <dbReference type="NCBI Taxonomy" id="3055"/>
    <lineage>
        <taxon>Eukaryota</taxon>
        <taxon>Viridiplantae</taxon>
        <taxon>Chlorophyta</taxon>
        <taxon>core chlorophytes</taxon>
        <taxon>Chlorophyceae</taxon>
        <taxon>CS clade</taxon>
        <taxon>Chlamydomonadales</taxon>
        <taxon>Chlamydomonadaceae</taxon>
        <taxon>Chlamydomonas</taxon>
    </lineage>
</organism>
<evidence type="ECO:0000259" key="4">
    <source>
        <dbReference type="PROSITE" id="PS51138"/>
    </source>
</evidence>
<dbReference type="OrthoDB" id="533394at2759"/>
<dbReference type="InParanoid" id="A0A2K3DJN9"/>
<evidence type="ECO:0000256" key="2">
    <source>
        <dbReference type="ARBA" id="ARBA00023242"/>
    </source>
</evidence>
<dbReference type="Gramene" id="PNW80745">
    <property type="protein sequence ID" value="PNW80745"/>
    <property type="gene ID" value="CHLRE_07g328050v5"/>
</dbReference>
<dbReference type="RefSeq" id="XP_042922702.1">
    <property type="nucleotide sequence ID" value="XM_043064134.1"/>
</dbReference>
<protein>
    <recommendedName>
        <fullName evidence="4">ENT domain-containing protein</fullName>
    </recommendedName>
</protein>
<feature type="region of interest" description="Disordered" evidence="3">
    <location>
        <begin position="71"/>
        <end position="146"/>
    </location>
</feature>
<dbReference type="ExpressionAtlas" id="A0A2K3DJN9">
    <property type="expression patterns" value="baseline and differential"/>
</dbReference>
<dbReference type="SMART" id="SM01191">
    <property type="entry name" value="ENT"/>
    <property type="match status" value="1"/>
</dbReference>
<accession>A0A2K3DJN9</accession>
<evidence type="ECO:0000313" key="6">
    <source>
        <dbReference type="Proteomes" id="UP000006906"/>
    </source>
</evidence>